<protein>
    <submittedName>
        <fullName evidence="2">Uncharacterized protein</fullName>
    </submittedName>
</protein>
<dbReference type="Proteomes" id="UP000824469">
    <property type="component" value="Unassembled WGS sequence"/>
</dbReference>
<evidence type="ECO:0000256" key="1">
    <source>
        <dbReference type="SAM" id="MobiDB-lite"/>
    </source>
</evidence>
<comment type="caution">
    <text evidence="2">The sequence shown here is derived from an EMBL/GenBank/DDBJ whole genome shotgun (WGS) entry which is preliminary data.</text>
</comment>
<feature type="compositionally biased region" description="Basic and acidic residues" evidence="1">
    <location>
        <begin position="1"/>
        <end position="10"/>
    </location>
</feature>
<dbReference type="AlphaFoldDB" id="A0AA38FY39"/>
<proteinExistence type="predicted"/>
<sequence>AWGRKNEENRLSPGPGGPWDSWDVKARIGRKAARRSTQQRDIRAVGTRGMRKGEPAE</sequence>
<evidence type="ECO:0000313" key="3">
    <source>
        <dbReference type="Proteomes" id="UP000824469"/>
    </source>
</evidence>
<dbReference type="EMBL" id="JAHRHJ020000006">
    <property type="protein sequence ID" value="KAH9311865.1"/>
    <property type="molecule type" value="Genomic_DNA"/>
</dbReference>
<organism evidence="2 3">
    <name type="scientific">Taxus chinensis</name>
    <name type="common">Chinese yew</name>
    <name type="synonym">Taxus wallichiana var. chinensis</name>
    <dbReference type="NCBI Taxonomy" id="29808"/>
    <lineage>
        <taxon>Eukaryota</taxon>
        <taxon>Viridiplantae</taxon>
        <taxon>Streptophyta</taxon>
        <taxon>Embryophyta</taxon>
        <taxon>Tracheophyta</taxon>
        <taxon>Spermatophyta</taxon>
        <taxon>Pinopsida</taxon>
        <taxon>Pinidae</taxon>
        <taxon>Conifers II</taxon>
        <taxon>Cupressales</taxon>
        <taxon>Taxaceae</taxon>
        <taxon>Taxus</taxon>
    </lineage>
</organism>
<feature type="region of interest" description="Disordered" evidence="1">
    <location>
        <begin position="1"/>
        <end position="57"/>
    </location>
</feature>
<feature type="non-terminal residue" evidence="2">
    <location>
        <position position="57"/>
    </location>
</feature>
<evidence type="ECO:0000313" key="2">
    <source>
        <dbReference type="EMBL" id="KAH9311865.1"/>
    </source>
</evidence>
<gene>
    <name evidence="2" type="ORF">KI387_026900</name>
</gene>
<name>A0AA38FY39_TAXCH</name>
<feature type="non-terminal residue" evidence="2">
    <location>
        <position position="1"/>
    </location>
</feature>
<keyword evidence="3" id="KW-1185">Reference proteome</keyword>
<accession>A0AA38FY39</accession>
<reference evidence="2 3" key="1">
    <citation type="journal article" date="2021" name="Nat. Plants">
        <title>The Taxus genome provides insights into paclitaxel biosynthesis.</title>
        <authorList>
            <person name="Xiong X."/>
            <person name="Gou J."/>
            <person name="Liao Q."/>
            <person name="Li Y."/>
            <person name="Zhou Q."/>
            <person name="Bi G."/>
            <person name="Li C."/>
            <person name="Du R."/>
            <person name="Wang X."/>
            <person name="Sun T."/>
            <person name="Guo L."/>
            <person name="Liang H."/>
            <person name="Lu P."/>
            <person name="Wu Y."/>
            <person name="Zhang Z."/>
            <person name="Ro D.K."/>
            <person name="Shang Y."/>
            <person name="Huang S."/>
            <person name="Yan J."/>
        </authorList>
    </citation>
    <scope>NUCLEOTIDE SEQUENCE [LARGE SCALE GENOMIC DNA]</scope>
    <source>
        <strain evidence="2">Ta-2019</strain>
    </source>
</reference>